<dbReference type="GO" id="GO:0046820">
    <property type="term" value="F:4-amino-4-deoxychorismate synthase activity"/>
    <property type="evidence" value="ECO:0007669"/>
    <property type="project" value="UniProtKB-EC"/>
</dbReference>
<evidence type="ECO:0000313" key="9">
    <source>
        <dbReference type="EMBL" id="ADH67194.1"/>
    </source>
</evidence>
<dbReference type="InterPro" id="IPR015890">
    <property type="entry name" value="Chorismate_C"/>
</dbReference>
<feature type="domain" description="Glutamine amidotransferase" evidence="6">
    <location>
        <begin position="4"/>
        <end position="186"/>
    </location>
</feature>
<accession>D7B5C7</accession>
<dbReference type="HOGENOM" id="CLU_006493_0_1_11"/>
<dbReference type="InterPro" id="IPR005801">
    <property type="entry name" value="ADC_synthase"/>
</dbReference>
<feature type="region of interest" description="Disordered" evidence="5">
    <location>
        <begin position="195"/>
        <end position="218"/>
    </location>
</feature>
<dbReference type="Pfam" id="PF00117">
    <property type="entry name" value="GATase"/>
    <property type="match status" value="1"/>
</dbReference>
<feature type="region of interest" description="Disordered" evidence="5">
    <location>
        <begin position="688"/>
        <end position="718"/>
    </location>
</feature>
<comment type="similarity">
    <text evidence="1">In the C-terminal section; belongs to the anthranilate synthase component I family.</text>
</comment>
<dbReference type="InterPro" id="IPR005802">
    <property type="entry name" value="ADC_synth_comp_1"/>
</dbReference>
<dbReference type="SUPFAM" id="SSF52317">
    <property type="entry name" value="Class I glutamine amidotransferase-like"/>
    <property type="match status" value="1"/>
</dbReference>
<evidence type="ECO:0000256" key="5">
    <source>
        <dbReference type="SAM" id="MobiDB-lite"/>
    </source>
</evidence>
<dbReference type="eggNOG" id="COG0512">
    <property type="taxonomic scope" value="Bacteria"/>
</dbReference>
<evidence type="ECO:0000259" key="8">
    <source>
        <dbReference type="Pfam" id="PF04715"/>
    </source>
</evidence>
<dbReference type="PANTHER" id="PTHR11236">
    <property type="entry name" value="AMINOBENZOATE/ANTHRANILATE SYNTHASE"/>
    <property type="match status" value="1"/>
</dbReference>
<dbReference type="PROSITE" id="PS51273">
    <property type="entry name" value="GATASE_TYPE_1"/>
    <property type="match status" value="1"/>
</dbReference>
<evidence type="ECO:0000259" key="6">
    <source>
        <dbReference type="Pfam" id="PF00117"/>
    </source>
</evidence>
<evidence type="ECO:0000256" key="2">
    <source>
        <dbReference type="ARBA" id="ARBA00013139"/>
    </source>
</evidence>
<dbReference type="PRINTS" id="PR00096">
    <property type="entry name" value="GATASE"/>
</dbReference>
<dbReference type="GO" id="GO:0008153">
    <property type="term" value="P:4-aminobenzoate biosynthetic process"/>
    <property type="evidence" value="ECO:0007669"/>
    <property type="project" value="TreeGrafter"/>
</dbReference>
<dbReference type="CDD" id="cd01743">
    <property type="entry name" value="GATase1_Anthranilate_Synthase"/>
    <property type="match status" value="1"/>
</dbReference>
<dbReference type="SUPFAM" id="SSF56322">
    <property type="entry name" value="ADC synthase"/>
    <property type="match status" value="1"/>
</dbReference>
<dbReference type="RefSeq" id="WP_013152801.1">
    <property type="nucleotide sequence ID" value="NC_014210.1"/>
</dbReference>
<keyword evidence="3" id="KW-0808">Transferase</keyword>
<dbReference type="Gene3D" id="3.60.120.10">
    <property type="entry name" value="Anthranilate synthase"/>
    <property type="match status" value="1"/>
</dbReference>
<dbReference type="GO" id="GO:0009396">
    <property type="term" value="P:folic acid-containing compound biosynthetic process"/>
    <property type="evidence" value="ECO:0007669"/>
    <property type="project" value="InterPro"/>
</dbReference>
<dbReference type="InterPro" id="IPR019999">
    <property type="entry name" value="Anth_synth_I-like"/>
</dbReference>
<evidence type="ECO:0000313" key="10">
    <source>
        <dbReference type="Proteomes" id="UP000002219"/>
    </source>
</evidence>
<keyword evidence="10" id="KW-1185">Reference proteome</keyword>
<feature type="domain" description="Chorismate-utilising enzyme C-terminal" evidence="7">
    <location>
        <begin position="430"/>
        <end position="683"/>
    </location>
</feature>
<feature type="domain" description="Anthranilate synthase component I N-terminal" evidence="8">
    <location>
        <begin position="245"/>
        <end position="375"/>
    </location>
</feature>
<dbReference type="eggNOG" id="COG0147">
    <property type="taxonomic scope" value="Bacteria"/>
</dbReference>
<name>D7B5C7_NOCDD</name>
<dbReference type="InterPro" id="IPR006221">
    <property type="entry name" value="TrpG/PapA_dom"/>
</dbReference>
<evidence type="ECO:0000256" key="1">
    <source>
        <dbReference type="ARBA" id="ARBA00005970"/>
    </source>
</evidence>
<dbReference type="Gene3D" id="3.40.50.880">
    <property type="match status" value="1"/>
</dbReference>
<organism evidence="9 10">
    <name type="scientific">Nocardiopsis dassonvillei (strain ATCC 23218 / DSM 43111 / CIP 107115 / JCM 7437 / KCTC 9190 / NBRC 14626 / NCTC 10488 / NRRL B-5397 / IMRU 509)</name>
    <name type="common">Actinomadura dassonvillei</name>
    <dbReference type="NCBI Taxonomy" id="446468"/>
    <lineage>
        <taxon>Bacteria</taxon>
        <taxon>Bacillati</taxon>
        <taxon>Actinomycetota</taxon>
        <taxon>Actinomycetes</taxon>
        <taxon>Streptosporangiales</taxon>
        <taxon>Nocardiopsidaceae</taxon>
        <taxon>Nocardiopsis</taxon>
    </lineage>
</organism>
<dbReference type="EC" id="2.6.1.85" evidence="2"/>
<dbReference type="GO" id="GO:0000162">
    <property type="term" value="P:L-tryptophan biosynthetic process"/>
    <property type="evidence" value="ECO:0007669"/>
    <property type="project" value="TreeGrafter"/>
</dbReference>
<evidence type="ECO:0000256" key="4">
    <source>
        <dbReference type="ARBA" id="ARBA00022962"/>
    </source>
</evidence>
<dbReference type="PRINTS" id="PR00097">
    <property type="entry name" value="ANTSNTHASEII"/>
</dbReference>
<dbReference type="GO" id="GO:0005737">
    <property type="term" value="C:cytoplasm"/>
    <property type="evidence" value="ECO:0007669"/>
    <property type="project" value="TreeGrafter"/>
</dbReference>
<dbReference type="AlphaFoldDB" id="D7B5C7"/>
<reference evidence="9 10" key="1">
    <citation type="journal article" date="2010" name="Stand. Genomic Sci.">
        <title>Complete genome sequence of Nocardiopsis dassonvillei type strain (IMRU 509).</title>
        <authorList>
            <person name="Sun H."/>
            <person name="Lapidus A."/>
            <person name="Nolan M."/>
            <person name="Lucas S."/>
            <person name="Del Rio T.G."/>
            <person name="Tice H."/>
            <person name="Cheng J.F."/>
            <person name="Tapia R."/>
            <person name="Han C."/>
            <person name="Goodwin L."/>
            <person name="Pitluck S."/>
            <person name="Pagani I."/>
            <person name="Ivanova N."/>
            <person name="Mavromatis K."/>
            <person name="Mikhailova N."/>
            <person name="Pati A."/>
            <person name="Chen A."/>
            <person name="Palaniappan K."/>
            <person name="Land M."/>
            <person name="Hauser L."/>
            <person name="Chang Y.J."/>
            <person name="Jeffries C.D."/>
            <person name="Djao O.D."/>
            <person name="Rohde M."/>
            <person name="Sikorski J."/>
            <person name="Goker M."/>
            <person name="Woyke T."/>
            <person name="Bristow J."/>
            <person name="Eisen J.A."/>
            <person name="Markowitz V."/>
            <person name="Hugenholtz P."/>
            <person name="Kyrpides N.C."/>
            <person name="Klenk H.P."/>
        </authorList>
    </citation>
    <scope>NUCLEOTIDE SEQUENCE [LARGE SCALE GENOMIC DNA]</scope>
    <source>
        <strain evidence="10">ATCC 23218 / DSM 43111 / CIP 107115 / JCM 7437 / KCTC 9190 / NBRC 14626 / NCTC 10488 / NRRL B-5397 / IMRU 509</strain>
    </source>
</reference>
<dbReference type="InterPro" id="IPR029062">
    <property type="entry name" value="Class_I_gatase-like"/>
</dbReference>
<dbReference type="GeneID" id="91484366"/>
<dbReference type="KEGG" id="nda:Ndas_1766"/>
<dbReference type="OrthoDB" id="3518032at2"/>
<evidence type="ECO:0000256" key="3">
    <source>
        <dbReference type="ARBA" id="ARBA00022679"/>
    </source>
</evidence>
<dbReference type="InterPro" id="IPR017926">
    <property type="entry name" value="GATASE"/>
</dbReference>
<dbReference type="STRING" id="446468.Ndas_1766"/>
<dbReference type="PANTHER" id="PTHR11236:SF18">
    <property type="entry name" value="AMINODEOXYCHORISMATE SYNTHASE"/>
    <property type="match status" value="1"/>
</dbReference>
<proteinExistence type="inferred from homology"/>
<gene>
    <name evidence="9" type="ordered locus">Ndas_1766</name>
</gene>
<dbReference type="NCBIfam" id="TIGR00566">
    <property type="entry name" value="trpG_papA"/>
    <property type="match status" value="1"/>
</dbReference>
<evidence type="ECO:0000259" key="7">
    <source>
        <dbReference type="Pfam" id="PF00425"/>
    </source>
</evidence>
<dbReference type="Pfam" id="PF04715">
    <property type="entry name" value="Anth_synt_I_N"/>
    <property type="match status" value="1"/>
</dbReference>
<dbReference type="NCBIfam" id="TIGR00553">
    <property type="entry name" value="pabB"/>
    <property type="match status" value="1"/>
</dbReference>
<dbReference type="Proteomes" id="UP000002219">
    <property type="component" value="Chromosome 1"/>
</dbReference>
<dbReference type="MEROPS" id="C26.955"/>
<keyword evidence="4" id="KW-0315">Glutamine amidotransferase</keyword>
<protein>
    <recommendedName>
        <fullName evidence="2">aminodeoxychorismate synthase</fullName>
        <ecNumber evidence="2">2.6.1.85</ecNumber>
    </recommendedName>
</protein>
<feature type="region of interest" description="Disordered" evidence="5">
    <location>
        <begin position="33"/>
        <end position="64"/>
    </location>
</feature>
<dbReference type="PRINTS" id="PR00099">
    <property type="entry name" value="CPSGATASE"/>
</dbReference>
<dbReference type="Pfam" id="PF00425">
    <property type="entry name" value="Chorismate_bind"/>
    <property type="match status" value="1"/>
</dbReference>
<dbReference type="EMBL" id="CP002040">
    <property type="protein sequence ID" value="ADH67194.1"/>
    <property type="molecule type" value="Genomic_DNA"/>
</dbReference>
<dbReference type="InterPro" id="IPR006805">
    <property type="entry name" value="Anth_synth_I_N"/>
</dbReference>
<sequence>MHTLLIDNYDSYTYNLFQLIAATTGVEPEVCRNDDPRLLGSGPDPDAVVVSPGPGRPDRPSDLGHASAFLTRTRAPVLGVCLGHQALGWLAGSPVVPSPRPRHGAVECVLHNGRNLFTGLPQGFPAVRYHSLCLPDGVKEHLDVDARTEDGVVMGVSDPRRAWWGVQFHPESVATEHGARLVGNFFSLARPTARGGSALGKGRAADPAVRRAPSPETRPRTPWLLRWRRLERAPEAEYLFRLLFADLPYAYWLDSSRLVEGFSRFSFLGAPSGPDAEVLTYDAGAGRLRVGDGEGAPRHTEEGSVFDLLEARLSAARTPSPRELPFDFNGGYVGYMGYEAKADCGSPNRHTAHTPDALWMSATRTVAVDHRDGATWLLASCRDLPASVEAADQWLDSVQALAEGGVRHSRPAPAAPDPVEPTPFLRRRRAGYLADVHSCLEELRAGESYEICLTNEVSLPCSGDPLETYLRMRRANPAPYGAFLRAGPASVLCSSPERFLRVGEDGTAESKPMKGTAPRHPDPAADARLRASLARDPKTRAENLMIVDLVRNDLGRVCEVGGVSVPRYMQVESYTSVHQLVSTVEGRLRPGVGAVGAARACFPGGSMTGAPKLRTMEIIERLEGRARGVYSGSLGYFALSGAADLNIVIRTAVVADGRMTVGAGGAIVLDSDPEAEFQEMVLKARAGLCGTRADETGPADSEPGPSPRPSRASRDTAR</sequence>